<evidence type="ECO:0000313" key="11">
    <source>
        <dbReference type="Proteomes" id="UP000183945"/>
    </source>
</evidence>
<feature type="binding site" evidence="7">
    <location>
        <position position="136"/>
    </location>
    <ligand>
        <name>Fe cation</name>
        <dbReference type="ChEBI" id="CHEBI:24875"/>
        <label>1</label>
    </ligand>
</feature>
<protein>
    <recommendedName>
        <fullName evidence="8">Ferritin</fullName>
        <ecNumber evidence="8">1.16.3.2</ecNumber>
    </recommendedName>
</protein>
<dbReference type="GO" id="GO:0042802">
    <property type="term" value="F:identical protein binding"/>
    <property type="evidence" value="ECO:0007669"/>
    <property type="project" value="UniProtKB-ARBA"/>
</dbReference>
<comment type="function">
    <text evidence="8">Iron-storage protein.</text>
</comment>
<dbReference type="EC" id="1.16.3.2" evidence="8"/>
<proteinExistence type="inferred from homology"/>
<dbReference type="PANTHER" id="PTHR11431:SF127">
    <property type="entry name" value="BACTERIAL NON-HEME FERRITIN"/>
    <property type="match status" value="1"/>
</dbReference>
<dbReference type="InterPro" id="IPR008331">
    <property type="entry name" value="Ferritin_DPS_dom"/>
</dbReference>
<evidence type="ECO:0000256" key="5">
    <source>
        <dbReference type="ARBA" id="ARBA00023004"/>
    </source>
</evidence>
<accession>A0A1M5EPL7</accession>
<dbReference type="InterPro" id="IPR001519">
    <property type="entry name" value="Ferritin"/>
</dbReference>
<dbReference type="GO" id="GO:0006826">
    <property type="term" value="P:iron ion transport"/>
    <property type="evidence" value="ECO:0007669"/>
    <property type="project" value="InterPro"/>
</dbReference>
<feature type="domain" description="Ferritin-like diiron" evidence="9">
    <location>
        <begin position="9"/>
        <end position="154"/>
    </location>
</feature>
<evidence type="ECO:0000259" key="9">
    <source>
        <dbReference type="PROSITE" id="PS50905"/>
    </source>
</evidence>
<evidence type="ECO:0000256" key="1">
    <source>
        <dbReference type="ARBA" id="ARBA00006950"/>
    </source>
</evidence>
<keyword evidence="11" id="KW-1185">Reference proteome</keyword>
<reference evidence="11" key="1">
    <citation type="submission" date="2016-11" db="EMBL/GenBank/DDBJ databases">
        <authorList>
            <person name="Varghese N."/>
            <person name="Submissions S."/>
        </authorList>
    </citation>
    <scope>NUCLEOTIDE SEQUENCE [LARGE SCALE GENOMIC DNA]</scope>
    <source>
        <strain evidence="11">DSM 24579</strain>
    </source>
</reference>
<dbReference type="AlphaFoldDB" id="A0A1M5EPL7"/>
<feature type="binding site" evidence="7">
    <location>
        <position position="26"/>
    </location>
    <ligand>
        <name>Fe cation</name>
        <dbReference type="ChEBI" id="CHEBI:24875"/>
        <label>1</label>
    </ligand>
</feature>
<feature type="binding site" evidence="7">
    <location>
        <position position="103"/>
    </location>
    <ligand>
        <name>Fe cation</name>
        <dbReference type="ChEBI" id="CHEBI:24875"/>
        <label>1</label>
    </ligand>
</feature>
<dbReference type="GO" id="GO:0006879">
    <property type="term" value="P:intracellular iron ion homeostasis"/>
    <property type="evidence" value="ECO:0007669"/>
    <property type="project" value="UniProtKB-KW"/>
</dbReference>
<comment type="similarity">
    <text evidence="1 8">Belongs to the ferritin family. Prokaryotic subfamily.</text>
</comment>
<dbReference type="SUPFAM" id="SSF47240">
    <property type="entry name" value="Ferritin-like"/>
    <property type="match status" value="1"/>
</dbReference>
<dbReference type="Gene3D" id="1.20.1260.10">
    <property type="match status" value="1"/>
</dbReference>
<dbReference type="PROSITE" id="PS50905">
    <property type="entry name" value="FERRITIN_LIKE"/>
    <property type="match status" value="1"/>
</dbReference>
<keyword evidence="2 8" id="KW-0409">Iron storage</keyword>
<dbReference type="Proteomes" id="UP000183945">
    <property type="component" value="Unassembled WGS sequence"/>
</dbReference>
<dbReference type="GO" id="GO:0016491">
    <property type="term" value="F:oxidoreductase activity"/>
    <property type="evidence" value="ECO:0007669"/>
    <property type="project" value="UniProtKB-KW"/>
</dbReference>
<keyword evidence="3 7" id="KW-0479">Metal-binding</keyword>
<evidence type="ECO:0000256" key="7">
    <source>
        <dbReference type="PIRSR" id="PIRSR601519-1"/>
    </source>
</evidence>
<dbReference type="PANTHER" id="PTHR11431">
    <property type="entry name" value="FERRITIN"/>
    <property type="match status" value="1"/>
</dbReference>
<feature type="binding site" evidence="7">
    <location>
        <position position="59"/>
    </location>
    <ligand>
        <name>Fe cation</name>
        <dbReference type="ChEBI" id="CHEBI:24875"/>
        <label>1</label>
    </ligand>
</feature>
<dbReference type="GO" id="GO:0008198">
    <property type="term" value="F:ferrous iron binding"/>
    <property type="evidence" value="ECO:0007669"/>
    <property type="project" value="TreeGrafter"/>
</dbReference>
<dbReference type="InterPro" id="IPR012347">
    <property type="entry name" value="Ferritin-like"/>
</dbReference>
<dbReference type="GO" id="GO:0005737">
    <property type="term" value="C:cytoplasm"/>
    <property type="evidence" value="ECO:0007669"/>
    <property type="project" value="UniProtKB-SubCell"/>
</dbReference>
<keyword evidence="5 7" id="KW-0408">Iron</keyword>
<organism evidence="10 11">
    <name type="scientific">Salegentibacter echinorum</name>
    <dbReference type="NCBI Taxonomy" id="1073325"/>
    <lineage>
        <taxon>Bacteria</taxon>
        <taxon>Pseudomonadati</taxon>
        <taxon>Bacteroidota</taxon>
        <taxon>Flavobacteriia</taxon>
        <taxon>Flavobacteriales</taxon>
        <taxon>Flavobacteriaceae</taxon>
        <taxon>Salegentibacter</taxon>
    </lineage>
</organism>
<sequence length="176" mass="20610">MKDLVRQKLSIHVDIMDLLNKQIEKEAVSSSAYLAMASWCDHNALSYSAEFFYDQAEEEREHMMKLFRYINDNGGNAFSPEVGSVNHEFNSLEEIFETALDQEIEITKSIHNIVGKCRKVSDFTTDHFLQWFIEEQMEEEQMMRRALELFDLMGTDGLGLKLLDERIPQIRKKHVE</sequence>
<dbReference type="Pfam" id="PF00210">
    <property type="entry name" value="Ferritin"/>
    <property type="match status" value="1"/>
</dbReference>
<evidence type="ECO:0000256" key="8">
    <source>
        <dbReference type="RuleBase" id="RU361145"/>
    </source>
</evidence>
<evidence type="ECO:0000256" key="2">
    <source>
        <dbReference type="ARBA" id="ARBA00022434"/>
    </source>
</evidence>
<dbReference type="InterPro" id="IPR009078">
    <property type="entry name" value="Ferritin-like_SF"/>
</dbReference>
<evidence type="ECO:0000256" key="6">
    <source>
        <dbReference type="ARBA" id="ARBA00054546"/>
    </source>
</evidence>
<dbReference type="RefSeq" id="WP_072877712.1">
    <property type="nucleotide sequence ID" value="NZ_FQVT01000002.1"/>
</dbReference>
<feature type="binding site" evidence="7">
    <location>
        <position position="62"/>
    </location>
    <ligand>
        <name>Fe cation</name>
        <dbReference type="ChEBI" id="CHEBI:24875"/>
        <label>1</label>
    </ligand>
</feature>
<evidence type="ECO:0000313" key="10">
    <source>
        <dbReference type="EMBL" id="SHF81084.1"/>
    </source>
</evidence>
<dbReference type="STRING" id="1073325.SAMN05444483_102460"/>
<dbReference type="InterPro" id="IPR009040">
    <property type="entry name" value="Ferritin-like_diiron"/>
</dbReference>
<name>A0A1M5EPL7_SALEC</name>
<dbReference type="InterPro" id="IPR041719">
    <property type="entry name" value="Ferritin_prok"/>
</dbReference>
<evidence type="ECO:0000256" key="4">
    <source>
        <dbReference type="ARBA" id="ARBA00023002"/>
    </source>
</evidence>
<comment type="catalytic activity">
    <reaction evidence="8">
        <text>4 Fe(2+) + O2 + 6 H2O = 4 iron(III) oxide-hydroxide + 12 H(+)</text>
        <dbReference type="Rhea" id="RHEA:11972"/>
        <dbReference type="ChEBI" id="CHEBI:15377"/>
        <dbReference type="ChEBI" id="CHEBI:15378"/>
        <dbReference type="ChEBI" id="CHEBI:15379"/>
        <dbReference type="ChEBI" id="CHEBI:29033"/>
        <dbReference type="ChEBI" id="CHEBI:78619"/>
        <dbReference type="EC" id="1.16.3.2"/>
    </reaction>
</comment>
<keyword evidence="4" id="KW-0560">Oxidoreductase</keyword>
<dbReference type="EMBL" id="FQVT01000002">
    <property type="protein sequence ID" value="SHF81084.1"/>
    <property type="molecule type" value="Genomic_DNA"/>
</dbReference>
<dbReference type="FunFam" id="1.20.1260.10:FF:000001">
    <property type="entry name" value="Non-heme ferritin"/>
    <property type="match status" value="1"/>
</dbReference>
<dbReference type="GO" id="GO:0008199">
    <property type="term" value="F:ferric iron binding"/>
    <property type="evidence" value="ECO:0007669"/>
    <property type="project" value="InterPro"/>
</dbReference>
<keyword evidence="8" id="KW-0963">Cytoplasm</keyword>
<comment type="subcellular location">
    <subcellularLocation>
        <location evidence="8">Cytoplasm</location>
    </subcellularLocation>
</comment>
<evidence type="ECO:0000256" key="3">
    <source>
        <dbReference type="ARBA" id="ARBA00022723"/>
    </source>
</evidence>
<dbReference type="OrthoDB" id="9801481at2"/>
<comment type="function">
    <text evidence="6">May alleviate iron toxicity in the presence of oxygen.</text>
</comment>
<gene>
    <name evidence="10" type="ORF">SAMN05444483_102460</name>
</gene>
<dbReference type="CDD" id="cd01055">
    <property type="entry name" value="Nonheme_Ferritin"/>
    <property type="match status" value="1"/>
</dbReference>